<feature type="transmembrane region" description="Helical" evidence="1">
    <location>
        <begin position="73"/>
        <end position="91"/>
    </location>
</feature>
<dbReference type="Proteomes" id="UP000008645">
    <property type="component" value="Chromosome"/>
</dbReference>
<proteinExistence type="predicted"/>
<sequence length="129" mass="14235">MLVFFNAAGTTFGAFGAAFLLFVSYLHWKGINDSKDTSGLINKFLIFSCVTASLFMIGTIFDLSGGEVSDGVKWSMLVGNVCSFTANYLVYKIKQKNIKEAEEAGLSEKEYCLQLASNLPTEEQQVEEF</sequence>
<dbReference type="EMBL" id="FQ790233">
    <property type="protein sequence ID" value="CBZ40883.1"/>
    <property type="molecule type" value="Genomic_DNA"/>
</dbReference>
<dbReference type="AlphaFoldDB" id="F0V2K2"/>
<gene>
    <name evidence="2" type="ORF">MSUIS_07900</name>
</gene>
<protein>
    <submittedName>
        <fullName evidence="2">Uncharacterized protein</fullName>
    </submittedName>
</protein>
<feature type="transmembrane region" description="Helical" evidence="1">
    <location>
        <begin position="40"/>
        <end position="61"/>
    </location>
</feature>
<keyword evidence="1" id="KW-0472">Membrane</keyword>
<dbReference type="RefSeq" id="WP_013609481.1">
    <property type="nucleotide sequence ID" value="NC_015153.1"/>
</dbReference>
<evidence type="ECO:0000313" key="3">
    <source>
        <dbReference type="Proteomes" id="UP000008645"/>
    </source>
</evidence>
<keyword evidence="1" id="KW-0812">Transmembrane</keyword>
<evidence type="ECO:0000313" key="2">
    <source>
        <dbReference type="EMBL" id="CBZ40883.1"/>
    </source>
</evidence>
<evidence type="ECO:0000256" key="1">
    <source>
        <dbReference type="SAM" id="Phobius"/>
    </source>
</evidence>
<dbReference type="OrthoDB" id="398969at2"/>
<dbReference type="HOGENOM" id="CLU_151900_0_0_14"/>
<keyword evidence="1" id="KW-1133">Transmembrane helix</keyword>
<feature type="transmembrane region" description="Helical" evidence="1">
    <location>
        <begin position="6"/>
        <end position="28"/>
    </location>
</feature>
<dbReference type="KEGG" id="msk:MSUIS_07900"/>
<name>F0V2K2_MYCS3</name>
<reference evidence="2 3" key="1">
    <citation type="journal article" date="2011" name="J. Bacteriol.">
        <title>Complete genome sequence of the hemotrophic Mycoplasma suis strain KI3806.</title>
        <authorList>
            <person name="Oehlerking J."/>
            <person name="Kube M."/>
            <person name="Felder K.M."/>
            <person name="Matter D."/>
            <person name="Wittenbrink M.M."/>
            <person name="Schwarzenbach S."/>
            <person name="Kramer M.M."/>
            <person name="Hoelzle K."/>
            <person name="Hoelzle L.E."/>
        </authorList>
    </citation>
    <scope>NUCLEOTIDE SEQUENCE [LARGE SCALE GENOMIC DNA]</scope>
    <source>
        <strain evidence="3">KI_3806</strain>
    </source>
</reference>
<accession>F0V2K2</accession>
<organism evidence="2 3">
    <name type="scientific">Mycoplasma suis (strain KI_3806)</name>
    <dbReference type="NCBI Taxonomy" id="708248"/>
    <lineage>
        <taxon>Bacteria</taxon>
        <taxon>Bacillati</taxon>
        <taxon>Mycoplasmatota</taxon>
        <taxon>Mollicutes</taxon>
        <taxon>Mycoplasmataceae</taxon>
        <taxon>Mycoplasma</taxon>
    </lineage>
</organism>